<reference evidence="3" key="1">
    <citation type="journal article" date="2019" name="Int. J. Syst. Evol. Microbiol.">
        <title>The Global Catalogue of Microorganisms (GCM) 10K type strain sequencing project: providing services to taxonomists for standard genome sequencing and annotation.</title>
        <authorList>
            <consortium name="The Broad Institute Genomics Platform"/>
            <consortium name="The Broad Institute Genome Sequencing Center for Infectious Disease"/>
            <person name="Wu L."/>
            <person name="Ma J."/>
        </authorList>
    </citation>
    <scope>NUCLEOTIDE SEQUENCE [LARGE SCALE GENOMIC DNA]</scope>
    <source>
        <strain evidence="3">CGMCC 1.18439</strain>
    </source>
</reference>
<keyword evidence="1" id="KW-1133">Transmembrane helix</keyword>
<evidence type="ECO:0000256" key="1">
    <source>
        <dbReference type="SAM" id="Phobius"/>
    </source>
</evidence>
<comment type="caution">
    <text evidence="2">The sequence shown here is derived from an EMBL/GenBank/DDBJ whole genome shotgun (WGS) entry which is preliminary data.</text>
</comment>
<gene>
    <name evidence="2" type="ORF">GCM10017783_20290</name>
</gene>
<keyword evidence="3" id="KW-1185">Reference proteome</keyword>
<sequence length="105" mass="11024">MLRGVLAALLALLGLGLAALCVGRFAALGAGAPLWLETFSAAELLAGQLLFGAEYAGWDEFARALGLAVLGSVGLGTAAWAWPRRRQRRASPYAFSYQVEETGVN</sequence>
<proteinExistence type="predicted"/>
<keyword evidence="1" id="KW-0472">Membrane</keyword>
<name>A0ABQ3K886_9DEIO</name>
<dbReference type="EMBL" id="BNAL01000028">
    <property type="protein sequence ID" value="GHG07674.1"/>
    <property type="molecule type" value="Genomic_DNA"/>
</dbReference>
<protein>
    <submittedName>
        <fullName evidence="2">Uncharacterized protein</fullName>
    </submittedName>
</protein>
<evidence type="ECO:0000313" key="2">
    <source>
        <dbReference type="EMBL" id="GHG07674.1"/>
    </source>
</evidence>
<feature type="transmembrane region" description="Helical" evidence="1">
    <location>
        <begin position="61"/>
        <end position="82"/>
    </location>
</feature>
<organism evidence="2 3">
    <name type="scientific">Deinococcus piscis</name>
    <dbReference type="NCBI Taxonomy" id="394230"/>
    <lineage>
        <taxon>Bacteria</taxon>
        <taxon>Thermotogati</taxon>
        <taxon>Deinococcota</taxon>
        <taxon>Deinococci</taxon>
        <taxon>Deinococcales</taxon>
        <taxon>Deinococcaceae</taxon>
        <taxon>Deinococcus</taxon>
    </lineage>
</organism>
<accession>A0ABQ3K886</accession>
<keyword evidence="1" id="KW-0812">Transmembrane</keyword>
<dbReference type="Proteomes" id="UP000632154">
    <property type="component" value="Unassembled WGS sequence"/>
</dbReference>
<evidence type="ECO:0000313" key="3">
    <source>
        <dbReference type="Proteomes" id="UP000632154"/>
    </source>
</evidence>